<evidence type="ECO:0000256" key="9">
    <source>
        <dbReference type="ARBA" id="ARBA00023136"/>
    </source>
</evidence>
<comment type="subunit">
    <text evidence="13">Interacts with the Sec translocase complex via SecD. Specifically interacts with transmembrane segments of nascent integral membrane proteins during membrane integration.</text>
</comment>
<feature type="transmembrane region" description="Helical" evidence="13">
    <location>
        <begin position="510"/>
        <end position="531"/>
    </location>
</feature>
<dbReference type="PRINTS" id="PR00701">
    <property type="entry name" value="60KDINNERMP"/>
</dbReference>
<evidence type="ECO:0000256" key="7">
    <source>
        <dbReference type="ARBA" id="ARBA00022927"/>
    </source>
</evidence>
<dbReference type="InterPro" id="IPR028055">
    <property type="entry name" value="YidC/Oxa/ALB_C"/>
</dbReference>
<evidence type="ECO:0000256" key="1">
    <source>
        <dbReference type="ARBA" id="ARBA00004429"/>
    </source>
</evidence>
<comment type="similarity">
    <text evidence="2 13">Belongs to the OXA1/ALB3/YidC family. Type 1 subfamily.</text>
</comment>
<dbReference type="EMBL" id="JAAVXB010000001">
    <property type="protein sequence ID" value="NKF21146.1"/>
    <property type="molecule type" value="Genomic_DNA"/>
</dbReference>
<evidence type="ECO:0000256" key="13">
    <source>
        <dbReference type="HAMAP-Rule" id="MF_01810"/>
    </source>
</evidence>
<feature type="transmembrane region" description="Helical" evidence="13">
    <location>
        <begin position="428"/>
        <end position="452"/>
    </location>
</feature>
<dbReference type="InterPro" id="IPR028053">
    <property type="entry name" value="Membr_insert_YidC_N"/>
</dbReference>
<evidence type="ECO:0000256" key="4">
    <source>
        <dbReference type="ARBA" id="ARBA00022448"/>
    </source>
</evidence>
<dbReference type="InterPro" id="IPR019998">
    <property type="entry name" value="Membr_insert_YidC"/>
</dbReference>
<keyword evidence="8 13" id="KW-1133">Transmembrane helix</keyword>
<keyword evidence="9 13" id="KW-0472">Membrane</keyword>
<keyword evidence="17" id="KW-1185">Reference proteome</keyword>
<feature type="transmembrane region" description="Helical" evidence="13">
    <location>
        <begin position="366"/>
        <end position="385"/>
    </location>
</feature>
<dbReference type="InterPro" id="IPR038221">
    <property type="entry name" value="YidC_periplasmic_sf"/>
</dbReference>
<accession>A0A969W5Q9</accession>
<evidence type="ECO:0000313" key="16">
    <source>
        <dbReference type="EMBL" id="NKF21146.1"/>
    </source>
</evidence>
<evidence type="ECO:0000256" key="3">
    <source>
        <dbReference type="ARBA" id="ARBA00015325"/>
    </source>
</evidence>
<dbReference type="GO" id="GO:0051205">
    <property type="term" value="P:protein insertion into membrane"/>
    <property type="evidence" value="ECO:0007669"/>
    <property type="project" value="TreeGrafter"/>
</dbReference>
<dbReference type="CDD" id="cd19961">
    <property type="entry name" value="EcYidC-like_peri"/>
    <property type="match status" value="1"/>
</dbReference>
<evidence type="ECO:0000256" key="6">
    <source>
        <dbReference type="ARBA" id="ARBA00022692"/>
    </source>
</evidence>
<dbReference type="NCBIfam" id="NF002353">
    <property type="entry name" value="PRK01318.1-4"/>
    <property type="match status" value="1"/>
</dbReference>
<keyword evidence="10 13" id="KW-0143">Chaperone</keyword>
<evidence type="ECO:0000256" key="8">
    <source>
        <dbReference type="ARBA" id="ARBA00022989"/>
    </source>
</evidence>
<dbReference type="PANTHER" id="PTHR12428:SF65">
    <property type="entry name" value="CYTOCHROME C OXIDASE ASSEMBLY PROTEIN COX18, MITOCHONDRIAL"/>
    <property type="match status" value="1"/>
</dbReference>
<dbReference type="GO" id="GO:0005886">
    <property type="term" value="C:plasma membrane"/>
    <property type="evidence" value="ECO:0007669"/>
    <property type="project" value="UniProtKB-SubCell"/>
</dbReference>
<keyword evidence="5 13" id="KW-1003">Cell membrane</keyword>
<keyword evidence="6 13" id="KW-0812">Transmembrane</keyword>
<reference evidence="16" key="1">
    <citation type="submission" date="2020-03" db="EMBL/GenBank/DDBJ databases">
        <title>Solimonas marina sp. nov., isolated from deep seawater of the Pacific Ocean.</title>
        <authorList>
            <person name="Liu X."/>
            <person name="Lai Q."/>
            <person name="Sun F."/>
            <person name="Gai Y."/>
            <person name="Li G."/>
            <person name="Shao Z."/>
        </authorList>
    </citation>
    <scope>NUCLEOTIDE SEQUENCE</scope>
    <source>
        <strain evidence="16">C16B3</strain>
    </source>
</reference>
<evidence type="ECO:0000313" key="17">
    <source>
        <dbReference type="Proteomes" id="UP000653472"/>
    </source>
</evidence>
<dbReference type="CDD" id="cd20070">
    <property type="entry name" value="5TM_YidC_Alb3"/>
    <property type="match status" value="1"/>
</dbReference>
<keyword evidence="4 13" id="KW-0813">Transport</keyword>
<dbReference type="HAMAP" id="MF_01810">
    <property type="entry name" value="YidC_type1"/>
    <property type="match status" value="1"/>
</dbReference>
<dbReference type="RefSeq" id="WP_168146382.1">
    <property type="nucleotide sequence ID" value="NZ_JAAVXB010000001.1"/>
</dbReference>
<evidence type="ECO:0000259" key="14">
    <source>
        <dbReference type="Pfam" id="PF02096"/>
    </source>
</evidence>
<organism evidence="16 17">
    <name type="scientific">Solimonas marina</name>
    <dbReference type="NCBI Taxonomy" id="2714601"/>
    <lineage>
        <taxon>Bacteria</taxon>
        <taxon>Pseudomonadati</taxon>
        <taxon>Pseudomonadota</taxon>
        <taxon>Gammaproteobacteria</taxon>
        <taxon>Nevskiales</taxon>
        <taxon>Nevskiaceae</taxon>
        <taxon>Solimonas</taxon>
    </lineage>
</organism>
<dbReference type="InterPro" id="IPR001708">
    <property type="entry name" value="YidC/ALB3/OXA1/COX18"/>
</dbReference>
<dbReference type="InterPro" id="IPR047196">
    <property type="entry name" value="YidC_ALB_C"/>
</dbReference>
<dbReference type="Pfam" id="PF02096">
    <property type="entry name" value="60KD_IMP"/>
    <property type="match status" value="1"/>
</dbReference>
<comment type="caution">
    <text evidence="13">Lacks conserved residue(s) required for the propagation of feature annotation.</text>
</comment>
<feature type="domain" description="Membrane insertase YidC/Oxa/ALB C-terminal" evidence="14">
    <location>
        <begin position="366"/>
        <end position="545"/>
    </location>
</feature>
<dbReference type="PRINTS" id="PR01900">
    <property type="entry name" value="YIDCPROTEIN"/>
</dbReference>
<dbReference type="NCBIfam" id="TIGR03592">
    <property type="entry name" value="yidC_oxa1_cterm"/>
    <property type="match status" value="1"/>
</dbReference>
<evidence type="ECO:0000256" key="12">
    <source>
        <dbReference type="ARBA" id="ARBA00033342"/>
    </source>
</evidence>
<dbReference type="Proteomes" id="UP000653472">
    <property type="component" value="Unassembled WGS sequence"/>
</dbReference>
<dbReference type="Pfam" id="PF14849">
    <property type="entry name" value="YidC_periplas"/>
    <property type="match status" value="1"/>
</dbReference>
<evidence type="ECO:0000259" key="15">
    <source>
        <dbReference type="Pfam" id="PF14849"/>
    </source>
</evidence>
<dbReference type="Gene3D" id="2.70.98.90">
    <property type="match status" value="1"/>
</dbReference>
<dbReference type="GO" id="GO:0015031">
    <property type="term" value="P:protein transport"/>
    <property type="evidence" value="ECO:0007669"/>
    <property type="project" value="UniProtKB-KW"/>
</dbReference>
<dbReference type="PANTHER" id="PTHR12428">
    <property type="entry name" value="OXA1"/>
    <property type="match status" value="1"/>
</dbReference>
<proteinExistence type="inferred from homology"/>
<feature type="domain" description="Membrane insertase YidC N-terminal" evidence="15">
    <location>
        <begin position="77"/>
        <end position="354"/>
    </location>
</feature>
<evidence type="ECO:0000256" key="5">
    <source>
        <dbReference type="ARBA" id="ARBA00022475"/>
    </source>
</evidence>
<name>A0A969W5Q9_9GAMM</name>
<dbReference type="AlphaFoldDB" id="A0A969W5Q9"/>
<comment type="function">
    <text evidence="13">Required for the insertion and/or proper folding and/or complex formation of integral membrane proteins into the membrane. Involved in integration of membrane proteins that insert both dependently and independently of the Sec translocase complex, as well as at least some lipoproteins. Aids folding of multispanning membrane proteins.</text>
</comment>
<dbReference type="NCBIfam" id="TIGR03593">
    <property type="entry name" value="yidC_nterm"/>
    <property type="match status" value="1"/>
</dbReference>
<comment type="caution">
    <text evidence="16">The sequence shown here is derived from an EMBL/GenBank/DDBJ whole genome shotgun (WGS) entry which is preliminary data.</text>
</comment>
<comment type="subcellular location">
    <subcellularLocation>
        <location evidence="1">Cell inner membrane</location>
        <topology evidence="1">Multi-pass membrane protein</topology>
    </subcellularLocation>
    <subcellularLocation>
        <location evidence="13">Cell membrane</location>
        <topology evidence="13">Multi-pass membrane protein</topology>
    </subcellularLocation>
</comment>
<gene>
    <name evidence="13 16" type="primary">yidC</name>
    <name evidence="16" type="ORF">G7Y82_02375</name>
</gene>
<protein>
    <recommendedName>
        <fullName evidence="3 13">Membrane protein insertase YidC</fullName>
    </recommendedName>
    <alternativeName>
        <fullName evidence="12 13">Foldase YidC</fullName>
    </alternativeName>
    <alternativeName>
        <fullName evidence="13">Membrane protein YidC</fullName>
    </alternativeName>
    <alternativeName>
        <fullName evidence="11 13">membrane integrase YidC</fullName>
    </alternativeName>
</protein>
<dbReference type="GO" id="GO:0032977">
    <property type="term" value="F:membrane insertase activity"/>
    <property type="evidence" value="ECO:0007669"/>
    <property type="project" value="InterPro"/>
</dbReference>
<evidence type="ECO:0000256" key="10">
    <source>
        <dbReference type="ARBA" id="ARBA00023186"/>
    </source>
</evidence>
<evidence type="ECO:0000256" key="11">
    <source>
        <dbReference type="ARBA" id="ARBA00033245"/>
    </source>
</evidence>
<keyword evidence="7 13" id="KW-0653">Protein transport</keyword>
<dbReference type="NCBIfam" id="NF002352">
    <property type="entry name" value="PRK01318.1-3"/>
    <property type="match status" value="1"/>
</dbReference>
<sequence>MENRRFILIALTGVVLFFLYQAWQKDYGNRPPETPVAETAQAPQGNAAAAAASVADTGKPNPADASAPAATATAQTITVDTDVYVAEISTQGGEIKRLELKHYPATKDKAEPMSLLDDRNGRLFVLQSGLVDLQQPLTSDQTIYSAAQTSYQLAQGQDQLDVTLTYEGADGLQAQKVYHFHRDSYEIELSQTLKNGDAERTVSPYVRLVRTDYKPDGEPRFSHTFTGVGFYQQSEPGSDSYKFKKTALDKLDKDAFETHQTGGWITILQHYFVAAIIPDQKEALTYSAKPREGGGYKAQMVGAGIKLAPGETHAFDTKLYIGPKLQDRIEDVAPRFDLTLDYGILTPIAKPLFIVLKFFHKLTGNWGFAIILLTISVKLALYKLSEAQYRSMAKMKVFGPKIQDLRERYADDRERLQKAMMDLYKKEGFNPLAGCWPMLVQFPIFISLYWVLLESVELRQAPFMLWLQDLSAPDPFYVLPVLYGATMWLQQKLSGNQTMDPTQQKMMQMMPIFLTAFFTFFQSGLVLYWVVNGMISIAQQWYITRKFAPAPTTATAKR</sequence>
<evidence type="ECO:0000256" key="2">
    <source>
        <dbReference type="ARBA" id="ARBA00010527"/>
    </source>
</evidence>